<dbReference type="Proteomes" id="UP000799779">
    <property type="component" value="Unassembled WGS sequence"/>
</dbReference>
<sequence>MPSGTTSKPFPTPLSLLRILSSFAHTLYLFTHNDFLTFALPTLLFALFGALSGPILTTNTTPSLLAILSRIPQTLLLIWSNLLIFDISNQRSPIAVEEDKINKPHRPIPAGRITCAGADSVLMAAVPAVLALSCVWGVWQETLTLLLFTYMYNDLCLSDYHWTTRNSLIAIGYALYSSLALRIMVGSECTLTSKGWVWIGVVFAIMLFTQHICDIKDAPGDKLRGRQSAPVVLGDDMVRCSVAIPVMLCSVLCPAFFSTLGPVSYVLTLSLGSVVALRTLLYRSLDADKLTWKLWALWTTVIFALPLAANAQVFDTQVFVNVWTSLQSSLCGGDCASSLNIAAVSSVALIVEGRRILGGVEVGDAGNQSIPMIVIEGVTV</sequence>
<dbReference type="EMBL" id="ML977660">
    <property type="protein sequence ID" value="KAF1994428.1"/>
    <property type="molecule type" value="Genomic_DNA"/>
</dbReference>
<evidence type="ECO:0008006" key="8">
    <source>
        <dbReference type="Google" id="ProtNLM"/>
    </source>
</evidence>
<evidence type="ECO:0000256" key="3">
    <source>
        <dbReference type="ARBA" id="ARBA00022989"/>
    </source>
</evidence>
<reference evidence="6" key="1">
    <citation type="journal article" date="2020" name="Stud. Mycol.">
        <title>101 Dothideomycetes genomes: a test case for predicting lifestyles and emergence of pathogens.</title>
        <authorList>
            <person name="Haridas S."/>
            <person name="Albert R."/>
            <person name="Binder M."/>
            <person name="Bloem J."/>
            <person name="Labutti K."/>
            <person name="Salamov A."/>
            <person name="Andreopoulos B."/>
            <person name="Baker S."/>
            <person name="Barry K."/>
            <person name="Bills G."/>
            <person name="Bluhm B."/>
            <person name="Cannon C."/>
            <person name="Castanera R."/>
            <person name="Culley D."/>
            <person name="Daum C."/>
            <person name="Ezra D."/>
            <person name="Gonzalez J."/>
            <person name="Henrissat B."/>
            <person name="Kuo A."/>
            <person name="Liang C."/>
            <person name="Lipzen A."/>
            <person name="Lutzoni F."/>
            <person name="Magnuson J."/>
            <person name="Mondo S."/>
            <person name="Nolan M."/>
            <person name="Ohm R."/>
            <person name="Pangilinan J."/>
            <person name="Park H.-J."/>
            <person name="Ramirez L."/>
            <person name="Alfaro M."/>
            <person name="Sun H."/>
            <person name="Tritt A."/>
            <person name="Yoshinaga Y."/>
            <person name="Zwiers L.-H."/>
            <person name="Turgeon B."/>
            <person name="Goodwin S."/>
            <person name="Spatafora J."/>
            <person name="Crous P."/>
            <person name="Grigoriev I."/>
        </authorList>
    </citation>
    <scope>NUCLEOTIDE SEQUENCE</scope>
    <source>
        <strain evidence="6">CBS 123094</strain>
    </source>
</reference>
<keyword evidence="3 5" id="KW-1133">Transmembrane helix</keyword>
<keyword evidence="2 5" id="KW-0812">Transmembrane</keyword>
<evidence type="ECO:0000256" key="5">
    <source>
        <dbReference type="SAM" id="Phobius"/>
    </source>
</evidence>
<comment type="subcellular location">
    <subcellularLocation>
        <location evidence="1">Membrane</location>
        <topology evidence="1">Multi-pass membrane protein</topology>
    </subcellularLocation>
</comment>
<dbReference type="AlphaFoldDB" id="A0A6A5W0D1"/>
<dbReference type="InterPro" id="IPR050475">
    <property type="entry name" value="Prenyltransferase_related"/>
</dbReference>
<feature type="transmembrane region" description="Helical" evidence="5">
    <location>
        <begin position="38"/>
        <end position="57"/>
    </location>
</feature>
<dbReference type="CDD" id="cd13965">
    <property type="entry name" value="PT_UbiA_3"/>
    <property type="match status" value="1"/>
</dbReference>
<name>A0A6A5W0D1_9PLEO</name>
<dbReference type="PANTHER" id="PTHR42723">
    <property type="entry name" value="CHLOROPHYLL SYNTHASE"/>
    <property type="match status" value="1"/>
</dbReference>
<dbReference type="InterPro" id="IPR000537">
    <property type="entry name" value="UbiA_prenyltransferase"/>
</dbReference>
<feature type="transmembrane region" description="Helical" evidence="5">
    <location>
        <begin position="294"/>
        <end position="314"/>
    </location>
</feature>
<evidence type="ECO:0000313" key="6">
    <source>
        <dbReference type="EMBL" id="KAF1994428.1"/>
    </source>
</evidence>
<keyword evidence="7" id="KW-1185">Reference proteome</keyword>
<accession>A0A6A5W0D1</accession>
<dbReference type="OrthoDB" id="434972at2759"/>
<dbReference type="Pfam" id="PF01040">
    <property type="entry name" value="UbiA"/>
    <property type="match status" value="1"/>
</dbReference>
<organism evidence="6 7">
    <name type="scientific">Amniculicola lignicola CBS 123094</name>
    <dbReference type="NCBI Taxonomy" id="1392246"/>
    <lineage>
        <taxon>Eukaryota</taxon>
        <taxon>Fungi</taxon>
        <taxon>Dikarya</taxon>
        <taxon>Ascomycota</taxon>
        <taxon>Pezizomycotina</taxon>
        <taxon>Dothideomycetes</taxon>
        <taxon>Pleosporomycetidae</taxon>
        <taxon>Pleosporales</taxon>
        <taxon>Amniculicolaceae</taxon>
        <taxon>Amniculicola</taxon>
    </lineage>
</organism>
<feature type="transmembrane region" description="Helical" evidence="5">
    <location>
        <begin position="263"/>
        <end position="282"/>
    </location>
</feature>
<evidence type="ECO:0000313" key="7">
    <source>
        <dbReference type="Proteomes" id="UP000799779"/>
    </source>
</evidence>
<feature type="transmembrane region" description="Helical" evidence="5">
    <location>
        <begin position="195"/>
        <end position="215"/>
    </location>
</feature>
<evidence type="ECO:0000256" key="2">
    <source>
        <dbReference type="ARBA" id="ARBA00022692"/>
    </source>
</evidence>
<dbReference type="GO" id="GO:0016020">
    <property type="term" value="C:membrane"/>
    <property type="evidence" value="ECO:0007669"/>
    <property type="project" value="UniProtKB-SubCell"/>
</dbReference>
<evidence type="ECO:0000256" key="1">
    <source>
        <dbReference type="ARBA" id="ARBA00004141"/>
    </source>
</evidence>
<dbReference type="PANTHER" id="PTHR42723:SF1">
    <property type="entry name" value="CHLOROPHYLL SYNTHASE, CHLOROPLASTIC"/>
    <property type="match status" value="1"/>
</dbReference>
<keyword evidence="4 5" id="KW-0472">Membrane</keyword>
<evidence type="ECO:0000256" key="4">
    <source>
        <dbReference type="ARBA" id="ARBA00023136"/>
    </source>
</evidence>
<protein>
    <recommendedName>
        <fullName evidence="8">UbiA prenyltransferase</fullName>
    </recommendedName>
</protein>
<dbReference type="GO" id="GO:0016765">
    <property type="term" value="F:transferase activity, transferring alkyl or aryl (other than methyl) groups"/>
    <property type="evidence" value="ECO:0007669"/>
    <property type="project" value="InterPro"/>
</dbReference>
<gene>
    <name evidence="6" type="ORF">P154DRAFT_581806</name>
</gene>
<proteinExistence type="predicted"/>
<feature type="transmembrane region" description="Helical" evidence="5">
    <location>
        <begin position="121"/>
        <end position="139"/>
    </location>
</feature>